<name>A0A8A4TVU0_SULCO</name>
<evidence type="ECO:0000313" key="4">
    <source>
        <dbReference type="Proteomes" id="UP000663929"/>
    </source>
</evidence>
<organism evidence="3 4">
    <name type="scientific">Sulfidibacter corallicola</name>
    <dbReference type="NCBI Taxonomy" id="2818388"/>
    <lineage>
        <taxon>Bacteria</taxon>
        <taxon>Pseudomonadati</taxon>
        <taxon>Acidobacteriota</taxon>
        <taxon>Holophagae</taxon>
        <taxon>Acanthopleuribacterales</taxon>
        <taxon>Acanthopleuribacteraceae</taxon>
        <taxon>Sulfidibacter</taxon>
    </lineage>
</organism>
<dbReference type="CDD" id="cd02440">
    <property type="entry name" value="AdoMet_MTases"/>
    <property type="match status" value="1"/>
</dbReference>
<evidence type="ECO:0000259" key="2">
    <source>
        <dbReference type="Pfam" id="PF13649"/>
    </source>
</evidence>
<protein>
    <submittedName>
        <fullName evidence="3">Class I SAM-dependent methyltransferase</fullName>
    </submittedName>
</protein>
<feature type="domain" description="Methyltransferase" evidence="2">
    <location>
        <begin position="49"/>
        <end position="147"/>
    </location>
</feature>
<dbReference type="PANTHER" id="PTHR43861">
    <property type="entry name" value="TRANS-ACONITATE 2-METHYLTRANSFERASE-RELATED"/>
    <property type="match status" value="1"/>
</dbReference>
<dbReference type="GO" id="GO:0008168">
    <property type="term" value="F:methyltransferase activity"/>
    <property type="evidence" value="ECO:0007669"/>
    <property type="project" value="UniProtKB-KW"/>
</dbReference>
<keyword evidence="1" id="KW-0808">Transferase</keyword>
<evidence type="ECO:0000313" key="3">
    <source>
        <dbReference type="EMBL" id="QTD50645.1"/>
    </source>
</evidence>
<reference evidence="3" key="1">
    <citation type="submission" date="2021-03" db="EMBL/GenBank/DDBJ databases">
        <title>Acanthopleuribacteraceae sp. M133.</title>
        <authorList>
            <person name="Wang G."/>
        </authorList>
    </citation>
    <scope>NUCLEOTIDE SEQUENCE</scope>
    <source>
        <strain evidence="3">M133</strain>
    </source>
</reference>
<dbReference type="InterPro" id="IPR029063">
    <property type="entry name" value="SAM-dependent_MTases_sf"/>
</dbReference>
<keyword evidence="3" id="KW-0489">Methyltransferase</keyword>
<dbReference type="Proteomes" id="UP000663929">
    <property type="component" value="Chromosome"/>
</dbReference>
<dbReference type="RefSeq" id="WP_237380514.1">
    <property type="nucleotide sequence ID" value="NZ_CP071793.1"/>
</dbReference>
<evidence type="ECO:0000256" key="1">
    <source>
        <dbReference type="ARBA" id="ARBA00022679"/>
    </source>
</evidence>
<dbReference type="InterPro" id="IPR041698">
    <property type="entry name" value="Methyltransf_25"/>
</dbReference>
<accession>A0A8A4TVU0</accession>
<dbReference type="GO" id="GO:0032259">
    <property type="term" value="P:methylation"/>
    <property type="evidence" value="ECO:0007669"/>
    <property type="project" value="UniProtKB-KW"/>
</dbReference>
<dbReference type="Pfam" id="PF13649">
    <property type="entry name" value="Methyltransf_25"/>
    <property type="match status" value="1"/>
</dbReference>
<keyword evidence="4" id="KW-1185">Reference proteome</keyword>
<dbReference type="SUPFAM" id="SSF53335">
    <property type="entry name" value="S-adenosyl-L-methionine-dependent methyltransferases"/>
    <property type="match status" value="1"/>
</dbReference>
<sequence>MENQKSSIIFDEERASNYEKRFAKMAPIREALDFLIRMVLSDLPADARILVIGAGTGLELLELARANPGWHFTAVEPAVPMLTICRKRAEELGVASRCTFHEGFLDTLPETEAFDAATCVLVSHFMMDVAERRGLFRQIAARLRPGGRLVNGDLASDKADPTYQSLWASWARALKHCEMNEEEVETYRVNLDRAVAVLPPEEVAAIIASAGFDAPVRFYQAGLIYAWFANLA</sequence>
<proteinExistence type="predicted"/>
<dbReference type="KEGG" id="scor:J3U87_34095"/>
<gene>
    <name evidence="3" type="ORF">J3U87_34095</name>
</gene>
<dbReference type="EMBL" id="CP071793">
    <property type="protein sequence ID" value="QTD50645.1"/>
    <property type="molecule type" value="Genomic_DNA"/>
</dbReference>
<dbReference type="AlphaFoldDB" id="A0A8A4TVU0"/>
<dbReference type="Gene3D" id="3.40.50.150">
    <property type="entry name" value="Vaccinia Virus protein VP39"/>
    <property type="match status" value="1"/>
</dbReference>